<accession>A0ACC7S2V7</accession>
<gene>
    <name evidence="1" type="ORF">FJR39_06220</name>
</gene>
<protein>
    <submittedName>
        <fullName evidence="1">Uncharacterized protein</fullName>
    </submittedName>
</protein>
<proteinExistence type="predicted"/>
<keyword evidence="2" id="KW-1185">Reference proteome</keyword>
<dbReference type="EMBL" id="VILF01000001">
    <property type="protein sequence ID" value="MTJ42848.1"/>
    <property type="molecule type" value="Genomic_DNA"/>
</dbReference>
<reference evidence="2" key="1">
    <citation type="journal article" date="2020" name="Toxins">
        <title>Phylogenomic Analysis of Secondary Metabolism in the Toxic Cyanobacterial Genera Anabaena, Dolichospermum and Aphanizomenon.</title>
        <authorList>
            <person name="Oesterholm J."/>
            <person name="Popin R.V."/>
            <person name="Fewer D.P."/>
            <person name="Sivonen K."/>
        </authorList>
    </citation>
    <scope>NUCLEOTIDE SEQUENCE [LARGE SCALE GENOMIC DNA]</scope>
    <source>
        <strain evidence="2">UHCC 0037</strain>
    </source>
</reference>
<sequence>MIVDKAAGIACRSIQPLSKSIKSLCIIVKKHESLTMAQETIASKKARRILKEINAVRSGIQMPFLAYFVGILITVALTSALVFSSFTWVSTSETIQLDNCQNLTCQRGVSK</sequence>
<comment type="caution">
    <text evidence="1">The sequence shown here is derived from an EMBL/GenBank/DDBJ whole genome shotgun (WGS) entry which is preliminary data.</text>
</comment>
<evidence type="ECO:0000313" key="1">
    <source>
        <dbReference type="EMBL" id="MTJ42848.1"/>
    </source>
</evidence>
<evidence type="ECO:0000313" key="2">
    <source>
        <dbReference type="Proteomes" id="UP001517388"/>
    </source>
</evidence>
<organism evidence="1 2">
    <name type="scientific">Dolichospermum flos-aquae UHCC 0037</name>
    <dbReference type="NCBI Taxonomy" id="2590026"/>
    <lineage>
        <taxon>Bacteria</taxon>
        <taxon>Bacillati</taxon>
        <taxon>Cyanobacteriota</taxon>
        <taxon>Cyanophyceae</taxon>
        <taxon>Nostocales</taxon>
        <taxon>Aphanizomenonaceae</taxon>
        <taxon>Dolichospermum</taxon>
    </lineage>
</organism>
<name>A0ACC7S2V7_DOLFA</name>
<dbReference type="Proteomes" id="UP001517388">
    <property type="component" value="Unassembled WGS sequence"/>
</dbReference>